<gene>
    <name evidence="4" type="ORF">GCM10017559_46800</name>
</gene>
<evidence type="ECO:0000256" key="1">
    <source>
        <dbReference type="SAM" id="Phobius"/>
    </source>
</evidence>
<keyword evidence="5" id="KW-1185">Reference proteome</keyword>
<proteinExistence type="predicted"/>
<dbReference type="InterPro" id="IPR046922">
    <property type="entry name" value="CATRA-N"/>
</dbReference>
<feature type="transmembrane region" description="Helical" evidence="1">
    <location>
        <begin position="345"/>
        <end position="366"/>
    </location>
</feature>
<protein>
    <submittedName>
        <fullName evidence="4">Uncharacterized protein</fullName>
    </submittedName>
</protein>
<evidence type="ECO:0000313" key="4">
    <source>
        <dbReference type="EMBL" id="GAA3017561.1"/>
    </source>
</evidence>
<dbReference type="Pfam" id="PF20270">
    <property type="entry name" value="CATRA-C"/>
    <property type="match status" value="1"/>
</dbReference>
<dbReference type="RefSeq" id="WP_344898808.1">
    <property type="nucleotide sequence ID" value="NZ_BAAAWD010000013.1"/>
</dbReference>
<comment type="caution">
    <text evidence="4">The sequence shown here is derived from an EMBL/GenBank/DDBJ whole genome shotgun (WGS) entry which is preliminary data.</text>
</comment>
<evidence type="ECO:0000259" key="2">
    <source>
        <dbReference type="Pfam" id="PF20269"/>
    </source>
</evidence>
<evidence type="ECO:0000313" key="5">
    <source>
        <dbReference type="Proteomes" id="UP001499930"/>
    </source>
</evidence>
<dbReference type="InterPro" id="IPR046923">
    <property type="entry name" value="CATRA-C"/>
</dbReference>
<keyword evidence="1" id="KW-0812">Transmembrane</keyword>
<feature type="domain" description="CASPASE and TPR Repeat-Associated N-terminal" evidence="2">
    <location>
        <begin position="10"/>
        <end position="173"/>
    </location>
</feature>
<name>A0ABP6KPX9_9ACTN</name>
<dbReference type="Pfam" id="PF20269">
    <property type="entry name" value="CATRA-N"/>
    <property type="match status" value="1"/>
</dbReference>
<feature type="transmembrane region" description="Helical" evidence="1">
    <location>
        <begin position="378"/>
        <end position="399"/>
    </location>
</feature>
<keyword evidence="1" id="KW-0472">Membrane</keyword>
<dbReference type="NCBIfam" id="NF038357">
    <property type="entry name" value="BN6_48550_fam"/>
    <property type="match status" value="1"/>
</dbReference>
<dbReference type="EMBL" id="BAAAWD010000013">
    <property type="protein sequence ID" value="GAA3017561.1"/>
    <property type="molecule type" value="Genomic_DNA"/>
</dbReference>
<feature type="transmembrane region" description="Helical" evidence="1">
    <location>
        <begin position="439"/>
        <end position="461"/>
    </location>
</feature>
<feature type="domain" description="CASPASE and TPR Repeat-Associated C-terminal" evidence="3">
    <location>
        <begin position="178"/>
        <end position="308"/>
    </location>
</feature>
<evidence type="ECO:0000259" key="3">
    <source>
        <dbReference type="Pfam" id="PF20270"/>
    </source>
</evidence>
<dbReference type="Proteomes" id="UP001499930">
    <property type="component" value="Unassembled WGS sequence"/>
</dbReference>
<sequence length="466" mass="50891">MTAPLTDPAFVVHVFGPATGYDDLRPVWTACADALGMTAPIPSLGLPVDLPANLPRSEAVAARQAPDQAVQAIVRRNHDTLILSVALFGDWDTMQTRWTSAADNGWSFGEAWIYTAAGSDPGDAVVGPSANVEGHTLVWEASGAPDDRRLRRFIALSQDDHLIESDAWLWSRGDERLPPFARYLLHTAKIRYQLRVRDDYDEEIHLRTVTRDTDALLAEARNALLVDSRSLPGLLTIRARLAAHTVQSTGLTGVRTRLTEMSRTVEIAAANARPPSRHGLFADDLSLAEWFSHRLADDTHYLTAASERVHDIMSALSMAVEAALDQRREQLHAEESAAVQRKERLNLLQTAIIGSTLMILAAVQAFQYRLPLPPSLQAPLIAVLGTLALLLATITLWTRSPGPAQIWTGRLTTALASATVAWLVTTVVAHLITGHPSPVHATLLISSTVFCAAFLATLKFFRYPKA</sequence>
<keyword evidence="1" id="KW-1133">Transmembrane helix</keyword>
<organism evidence="4 5">
    <name type="scientific">Streptosporangium longisporum</name>
    <dbReference type="NCBI Taxonomy" id="46187"/>
    <lineage>
        <taxon>Bacteria</taxon>
        <taxon>Bacillati</taxon>
        <taxon>Actinomycetota</taxon>
        <taxon>Actinomycetes</taxon>
        <taxon>Streptosporangiales</taxon>
        <taxon>Streptosporangiaceae</taxon>
        <taxon>Streptosporangium</taxon>
    </lineage>
</organism>
<reference evidence="5" key="1">
    <citation type="journal article" date="2019" name="Int. J. Syst. Evol. Microbiol.">
        <title>The Global Catalogue of Microorganisms (GCM) 10K type strain sequencing project: providing services to taxonomists for standard genome sequencing and annotation.</title>
        <authorList>
            <consortium name="The Broad Institute Genomics Platform"/>
            <consortium name="The Broad Institute Genome Sequencing Center for Infectious Disease"/>
            <person name="Wu L."/>
            <person name="Ma J."/>
        </authorList>
    </citation>
    <scope>NUCLEOTIDE SEQUENCE [LARGE SCALE GENOMIC DNA]</scope>
    <source>
        <strain evidence="5">JCM 3106</strain>
    </source>
</reference>
<accession>A0ABP6KPX9</accession>
<feature type="transmembrane region" description="Helical" evidence="1">
    <location>
        <begin position="411"/>
        <end position="433"/>
    </location>
</feature>